<evidence type="ECO:0000313" key="4">
    <source>
        <dbReference type="EMBL" id="CAF3664916.1"/>
    </source>
</evidence>
<sequence>MWMAFVPKVSEGIKLVTGCIGAATVAQCGRNLRYQLSASMNLFDCTNVRGSLISRIVLILSLVQANKFRHPREQDDELYDIDYGIPSKENFLQPEFPAEGA</sequence>
<dbReference type="EMBL" id="CAJNOQ010001225">
    <property type="protein sequence ID" value="CAF0878335.1"/>
    <property type="molecule type" value="Genomic_DNA"/>
</dbReference>
<evidence type="ECO:0000313" key="5">
    <source>
        <dbReference type="Proteomes" id="UP000663829"/>
    </source>
</evidence>
<dbReference type="EMBL" id="CAJOBC010001225">
    <property type="protein sequence ID" value="CAF3664916.1"/>
    <property type="molecule type" value="Genomic_DNA"/>
</dbReference>
<dbReference type="Proteomes" id="UP000681722">
    <property type="component" value="Unassembled WGS sequence"/>
</dbReference>
<dbReference type="Proteomes" id="UP000682733">
    <property type="component" value="Unassembled WGS sequence"/>
</dbReference>
<comment type="caution">
    <text evidence="2">The sequence shown here is derived from an EMBL/GenBank/DDBJ whole genome shotgun (WGS) entry which is preliminary data.</text>
</comment>
<dbReference type="EMBL" id="CAJOBA010001181">
    <property type="protein sequence ID" value="CAF3581014.1"/>
    <property type="molecule type" value="Genomic_DNA"/>
</dbReference>
<dbReference type="EMBL" id="CAJNOK010001181">
    <property type="protein sequence ID" value="CAF0797856.1"/>
    <property type="molecule type" value="Genomic_DNA"/>
</dbReference>
<evidence type="ECO:0000313" key="2">
    <source>
        <dbReference type="EMBL" id="CAF0878335.1"/>
    </source>
</evidence>
<name>A0A813XYM4_9BILA</name>
<keyword evidence="5" id="KW-1185">Reference proteome</keyword>
<evidence type="ECO:0000313" key="3">
    <source>
        <dbReference type="EMBL" id="CAF3581014.1"/>
    </source>
</evidence>
<protein>
    <submittedName>
        <fullName evidence="2">Uncharacterized protein</fullName>
    </submittedName>
</protein>
<gene>
    <name evidence="2" type="ORF">GPM918_LOCUS7474</name>
    <name evidence="1" type="ORF">OVA965_LOCUS4484</name>
    <name evidence="4" type="ORF">SRO942_LOCUS7474</name>
    <name evidence="3" type="ORF">TMI583_LOCUS4482</name>
</gene>
<reference evidence="2" key="1">
    <citation type="submission" date="2021-02" db="EMBL/GenBank/DDBJ databases">
        <authorList>
            <person name="Nowell W R."/>
        </authorList>
    </citation>
    <scope>NUCLEOTIDE SEQUENCE</scope>
</reference>
<dbReference type="AlphaFoldDB" id="A0A813XYM4"/>
<accession>A0A813XYM4</accession>
<proteinExistence type="predicted"/>
<evidence type="ECO:0000313" key="1">
    <source>
        <dbReference type="EMBL" id="CAF0797856.1"/>
    </source>
</evidence>
<organism evidence="2 5">
    <name type="scientific">Didymodactylos carnosus</name>
    <dbReference type="NCBI Taxonomy" id="1234261"/>
    <lineage>
        <taxon>Eukaryota</taxon>
        <taxon>Metazoa</taxon>
        <taxon>Spiralia</taxon>
        <taxon>Gnathifera</taxon>
        <taxon>Rotifera</taxon>
        <taxon>Eurotatoria</taxon>
        <taxon>Bdelloidea</taxon>
        <taxon>Philodinida</taxon>
        <taxon>Philodinidae</taxon>
        <taxon>Didymodactylos</taxon>
    </lineage>
</organism>
<dbReference type="Proteomes" id="UP000663829">
    <property type="component" value="Unassembled WGS sequence"/>
</dbReference>
<dbReference type="Proteomes" id="UP000677228">
    <property type="component" value="Unassembled WGS sequence"/>
</dbReference>